<keyword evidence="3" id="KW-1185">Reference proteome</keyword>
<evidence type="ECO:0000313" key="2">
    <source>
        <dbReference type="EMBL" id="PSR75231.1"/>
    </source>
</evidence>
<dbReference type="SUPFAM" id="SSF55729">
    <property type="entry name" value="Acyl-CoA N-acyltransferases (Nat)"/>
    <property type="match status" value="1"/>
</dbReference>
<evidence type="ECO:0008006" key="4">
    <source>
        <dbReference type="Google" id="ProtNLM"/>
    </source>
</evidence>
<name>A0A2T2ZSK0_9PEZI</name>
<feature type="region of interest" description="Disordered" evidence="1">
    <location>
        <begin position="145"/>
        <end position="197"/>
    </location>
</feature>
<evidence type="ECO:0000313" key="3">
    <source>
        <dbReference type="Proteomes" id="UP000241462"/>
    </source>
</evidence>
<feature type="region of interest" description="Disordered" evidence="1">
    <location>
        <begin position="57"/>
        <end position="109"/>
    </location>
</feature>
<accession>A0A2T2ZSK0</accession>
<sequence>MPLPMQGINFTMTWYSPRGTASKGDTDGRMSLVKQEQLIKRGTEMFRQKLQDRFKQEQLKQDTTVSGGVPPHLLRNNGDVSCADSPPRASGTSVSSLTSPTSGDDSTRKSLYITDFKTISKARITDPRGPPKPLNTALNALQPEIRRSRTLTSQNTEEVPSRQGAASKVLEPKVFVPEKGNGGHSKHGLGRSKMPSEADSVETIRRIAPVKVHATNYKAQKDVKPVPREYHEYDANEDYTWLQGNEVQRRFKQPKWRPARSVTSQSLPDTVSSINSEDDDLGAQFVHKDGGCTNMQLVLAPKPEDDDAVDTSSWDDDTTWGQNWHTNFIDVWVDATAKSKIPKARFLKKRMEGHETRDVDTYTGTLCKPIDYPETTIDPADLRNLTEELPRRLIDTSESKSKPVLENYKRRIKNLRVKSSREGVHPLLWGNITNETVFEEPEVDPDPLPGRAKILCFMRPARKSDLTEILEIYNWEVLHGIQALDNKPLLLQDFESILEQCKKAKTPFIVVIGGKSSQGVAREYEDLVRQRSKPSRAWQHVNQHGLDRKTLQQVEQQRDPTNGPVLAFGFITIPGKGLAGDVHENVDRFHGRLHLYVDHQYRRKGIGQLLLQRLSACCSVRAETISALHMGWFDRDEVRACQPAWLGARQYWGVFIEFASRGKEDADTQWMSNFLMDEEYEHSHTLTNARKVGLGESGKWMDTEVWQLPCRTLFTNINTEGPPKNPWA</sequence>
<reference evidence="2 3" key="1">
    <citation type="journal article" date="2018" name="Mycol. Prog.">
        <title>Coniella lustricola, a new species from submerged detritus.</title>
        <authorList>
            <person name="Raudabaugh D.B."/>
            <person name="Iturriaga T."/>
            <person name="Carver A."/>
            <person name="Mondo S."/>
            <person name="Pangilinan J."/>
            <person name="Lipzen A."/>
            <person name="He G."/>
            <person name="Amirebrahimi M."/>
            <person name="Grigoriev I.V."/>
            <person name="Miller A.N."/>
        </authorList>
    </citation>
    <scope>NUCLEOTIDE SEQUENCE [LARGE SCALE GENOMIC DNA]</scope>
    <source>
        <strain evidence="2 3">B22-T-1</strain>
    </source>
</reference>
<dbReference type="InParanoid" id="A0A2T2ZSK0"/>
<dbReference type="OrthoDB" id="2129362at2759"/>
<feature type="region of interest" description="Disordered" evidence="1">
    <location>
        <begin position="252"/>
        <end position="273"/>
    </location>
</feature>
<feature type="compositionally biased region" description="Polar residues" evidence="1">
    <location>
        <begin position="90"/>
        <end position="104"/>
    </location>
</feature>
<dbReference type="InterPro" id="IPR016181">
    <property type="entry name" value="Acyl_CoA_acyltransferase"/>
</dbReference>
<evidence type="ECO:0000256" key="1">
    <source>
        <dbReference type="SAM" id="MobiDB-lite"/>
    </source>
</evidence>
<dbReference type="Proteomes" id="UP000241462">
    <property type="component" value="Unassembled WGS sequence"/>
</dbReference>
<proteinExistence type="predicted"/>
<dbReference type="CDD" id="cd04301">
    <property type="entry name" value="NAT_SF"/>
    <property type="match status" value="1"/>
</dbReference>
<protein>
    <recommendedName>
        <fullName evidence="4">N-acetyltransferase domain-containing protein</fullName>
    </recommendedName>
</protein>
<dbReference type="Gene3D" id="3.40.630.30">
    <property type="match status" value="1"/>
</dbReference>
<dbReference type="EMBL" id="KZ678785">
    <property type="protein sequence ID" value="PSR75231.1"/>
    <property type="molecule type" value="Genomic_DNA"/>
</dbReference>
<gene>
    <name evidence="2" type="ORF">BD289DRAFT_457257</name>
</gene>
<dbReference type="AlphaFoldDB" id="A0A2T2ZSK0"/>
<feature type="compositionally biased region" description="Polar residues" evidence="1">
    <location>
        <begin position="261"/>
        <end position="273"/>
    </location>
</feature>
<organism evidence="2 3">
    <name type="scientific">Coniella lustricola</name>
    <dbReference type="NCBI Taxonomy" id="2025994"/>
    <lineage>
        <taxon>Eukaryota</taxon>
        <taxon>Fungi</taxon>
        <taxon>Dikarya</taxon>
        <taxon>Ascomycota</taxon>
        <taxon>Pezizomycotina</taxon>
        <taxon>Sordariomycetes</taxon>
        <taxon>Sordariomycetidae</taxon>
        <taxon>Diaporthales</taxon>
        <taxon>Schizoparmaceae</taxon>
        <taxon>Coniella</taxon>
    </lineage>
</organism>